<keyword evidence="4" id="KW-1185">Reference proteome</keyword>
<feature type="region of interest" description="Disordered" evidence="2">
    <location>
        <begin position="17"/>
        <end position="46"/>
    </location>
</feature>
<evidence type="ECO:0000256" key="1">
    <source>
        <dbReference type="SAM" id="Coils"/>
    </source>
</evidence>
<gene>
    <name evidence="3" type="ORF">PECUL_23A016389</name>
</gene>
<dbReference type="AlphaFoldDB" id="A0AAD1RV88"/>
<accession>A0AAD1RV88</accession>
<dbReference type="Proteomes" id="UP001295444">
    <property type="component" value="Chromosome 03"/>
</dbReference>
<feature type="compositionally biased region" description="Low complexity" evidence="2">
    <location>
        <begin position="22"/>
        <end position="39"/>
    </location>
</feature>
<reference evidence="3" key="1">
    <citation type="submission" date="2022-03" db="EMBL/GenBank/DDBJ databases">
        <authorList>
            <person name="Alioto T."/>
            <person name="Alioto T."/>
            <person name="Gomez Garrido J."/>
        </authorList>
    </citation>
    <scope>NUCLEOTIDE SEQUENCE</scope>
</reference>
<sequence>MDLVCQSAEKACLKQIQDGDYPAAHSPASDSPSESEPLAVQAEDSPVTDKSLKVMLMQVQTMLQLDFQQLSTTSVKKWRIWEVGPITSSRRLKNSEQAHNEFADRLQRLEEDHATLKHKVADVEDRARRNNI</sequence>
<dbReference type="EMBL" id="OW240914">
    <property type="protein sequence ID" value="CAH2277089.1"/>
    <property type="molecule type" value="Genomic_DNA"/>
</dbReference>
<feature type="coiled-coil region" evidence="1">
    <location>
        <begin position="92"/>
        <end position="126"/>
    </location>
</feature>
<keyword evidence="1" id="KW-0175">Coiled coil</keyword>
<name>A0AAD1RV88_PELCU</name>
<organism evidence="3 4">
    <name type="scientific">Pelobates cultripes</name>
    <name type="common">Western spadefoot toad</name>
    <dbReference type="NCBI Taxonomy" id="61616"/>
    <lineage>
        <taxon>Eukaryota</taxon>
        <taxon>Metazoa</taxon>
        <taxon>Chordata</taxon>
        <taxon>Craniata</taxon>
        <taxon>Vertebrata</taxon>
        <taxon>Euteleostomi</taxon>
        <taxon>Amphibia</taxon>
        <taxon>Batrachia</taxon>
        <taxon>Anura</taxon>
        <taxon>Pelobatoidea</taxon>
        <taxon>Pelobatidae</taxon>
        <taxon>Pelobates</taxon>
    </lineage>
</organism>
<proteinExistence type="predicted"/>
<protein>
    <submittedName>
        <fullName evidence="3">Uncharacterized protein</fullName>
    </submittedName>
</protein>
<evidence type="ECO:0000313" key="3">
    <source>
        <dbReference type="EMBL" id="CAH2277089.1"/>
    </source>
</evidence>
<evidence type="ECO:0000313" key="4">
    <source>
        <dbReference type="Proteomes" id="UP001295444"/>
    </source>
</evidence>
<evidence type="ECO:0000256" key="2">
    <source>
        <dbReference type="SAM" id="MobiDB-lite"/>
    </source>
</evidence>